<evidence type="ECO:0000313" key="1">
    <source>
        <dbReference type="EMBL" id="MBI3126303.1"/>
    </source>
</evidence>
<evidence type="ECO:0000313" key="2">
    <source>
        <dbReference type="Proteomes" id="UP000782312"/>
    </source>
</evidence>
<name>A0A932HXM9_UNCTE</name>
<sequence length="126" mass="14822">MYNAQWSAAQKLIKKWDGRFSKLPLKIFTLYNQEAHLDWQAKTLDERTERAKWHGKLCALTTSQEQIESVVVDNPDNKTNIAYGQNPNGITIIDPDGKIIYYRDWFRYGEVDKFFEDLFKKKTASQ</sequence>
<gene>
    <name evidence="1" type="ORF">HYZ11_01690</name>
</gene>
<reference evidence="1" key="1">
    <citation type="submission" date="2020-07" db="EMBL/GenBank/DDBJ databases">
        <title>Huge and variable diversity of episymbiotic CPR bacteria and DPANN archaea in groundwater ecosystems.</title>
        <authorList>
            <person name="He C.Y."/>
            <person name="Keren R."/>
            <person name="Whittaker M."/>
            <person name="Farag I.F."/>
            <person name="Doudna J."/>
            <person name="Cate J.H.D."/>
            <person name="Banfield J.F."/>
        </authorList>
    </citation>
    <scope>NUCLEOTIDE SEQUENCE</scope>
    <source>
        <strain evidence="1">NC_groundwater_763_Ag_S-0.2um_68_21</strain>
    </source>
</reference>
<comment type="caution">
    <text evidence="1">The sequence shown here is derived from an EMBL/GenBank/DDBJ whole genome shotgun (WGS) entry which is preliminary data.</text>
</comment>
<dbReference type="AlphaFoldDB" id="A0A932HXM9"/>
<accession>A0A932HXM9</accession>
<protein>
    <submittedName>
        <fullName evidence="1">Uncharacterized protein</fullName>
    </submittedName>
</protein>
<organism evidence="1 2">
    <name type="scientific">Tectimicrobiota bacterium</name>
    <dbReference type="NCBI Taxonomy" id="2528274"/>
    <lineage>
        <taxon>Bacteria</taxon>
        <taxon>Pseudomonadati</taxon>
        <taxon>Nitrospinota/Tectimicrobiota group</taxon>
        <taxon>Candidatus Tectimicrobiota</taxon>
    </lineage>
</organism>
<proteinExistence type="predicted"/>
<dbReference type="Proteomes" id="UP000782312">
    <property type="component" value="Unassembled WGS sequence"/>
</dbReference>
<dbReference type="Gene3D" id="3.40.30.10">
    <property type="entry name" value="Glutaredoxin"/>
    <property type="match status" value="1"/>
</dbReference>
<dbReference type="EMBL" id="JACPUR010000001">
    <property type="protein sequence ID" value="MBI3126303.1"/>
    <property type="molecule type" value="Genomic_DNA"/>
</dbReference>